<dbReference type="InterPro" id="IPR029018">
    <property type="entry name" value="Hex-like_dom2"/>
</dbReference>
<sequence>MKRPFKRVLSLLLSISMAIAAVLPSSSTVSAAGPEPERSDIAGHWAEQPMSRWIGQGLLEGNGEGQYNPDRTATRAEFVALMNRIFRIVQPSADKPFTDVKSDAWYADAVSKIYQAGIIEGVGEGKFKPDAFITREDAAVIVARAFRIDFDRSGTDSGTAAGFADYKQISAYALEAVAALHVGGYMKGRDNRQFAPKAKITRAEIVQLIDNVMGTLINKPGSYSTQAAGNMVVNTDGVTIKELVIPGDLYITQGVGEGELTLDGVTVEGTTYVLGGGKNSIKVRNSTLKGPLIVQKWNAEVRVAASGTTEIPQTVMLSGGILEEEELTDDAEGFDQVEIRLPQGAALKNITLIGLFNKVWNRTPGSIFMFPLNTIIRAIVFDEAAEAAGDGVIEQADLNAAGVKLNKWPKGITFAKGVTASIAGEIVSEDNRVAPSGFGGAIVIPTPEDPGEKAASIVKAGQPNADIIVSPAAGQLEKLAASELQSAIKMVSGAELPVIAGDVTNPVSVVLDQSMLNVIKSGDYPLEIQLINNSRVSKRIHLLQTSGSPISLSMPGEIVLEAGQIQSVEVTVTVSREGVSGVYAAEIQVSVDGRQFKTLDLTVNLNRNLIMNDSLENLSEGAVMPDGWYSPAGVGSSDDREAHTGSRSLRMDLGSNEYTHVRTDHEVWLKEGREYVLTAWVKGTAPGQRMLISIAMPAGGDSLSQKQQQFSISDEWQKIEMTYTPDAAHTTSFNWIHFMIAIGTETMWIDDVSMSEVEQVEPVQRDPDRIGNSSSGEEARAAAAGERKQIILGTPASFPELQTKYANDMADLNNSDGFAIRQEGNRIYIIGSEPKGVLNGVYDFMEKNAEVYWTRSVESGTLYKPQSTITAAKVDYREKSPFAVRGWHLTGYGANGDYHSDLETEKMMARNKLNAKFAETGNLQQWQRYESTGLKAFNLGHNLEFWLPNELYFADHPDYYNVDTNGNYVPVSQQTQLNFYHPDLPGVFAGRINQFLNNQSIEYVGIGINDTHNFNQGELSKQPFVTKDGIVVQPDDPAYKSTIFFNFLNQVAAEVKTAHSNVKIVTFAYFFTDVPPLVEVEDNIVVVMAPATEDERSPFNSSDEQNPNYEYKLKLEKWAEKTKNVVMYNYYGCCYSHSYERPIAEKVQADVRYYRDLGIMGMMPEGIVDNGIQAGTGMQMFEAVAPNWGVNALQFWLIHKLFWNPDADLDALKASFLQKAYGSAAPAMKQYYALIEQGWNYDQQVINWYSSESQLIGKYIIEAGIKDAAQTALDEAWRLADDKAKARIEPIKKTFEVMTYLIGELPDLSANAVKTTASKETILQSLDFSQGPWTSAEPFNDFRVMKTREEVPVETKVYLLWDEENLYVGYENFDDDVSKMIVSDDAPGSWWTSGADDSVETYVTGDIEGDFYAFFSNPKAVHFAYKKGVRPSPETVWETNASTGTDRWNVVQVIPFASIGVDIHTTDTLMGFFFRNYHGMTGFFGWGGGSVWQSSDFNPIHLIEP</sequence>
<dbReference type="InterPro" id="IPR003305">
    <property type="entry name" value="CenC_carb-bd"/>
</dbReference>
<evidence type="ECO:0000256" key="2">
    <source>
        <dbReference type="SAM" id="MobiDB-lite"/>
    </source>
</evidence>
<feature type="compositionally biased region" description="Basic and acidic residues" evidence="2">
    <location>
        <begin position="777"/>
        <end position="786"/>
    </location>
</feature>
<feature type="domain" description="SLH" evidence="4">
    <location>
        <begin position="33"/>
        <end position="92"/>
    </location>
</feature>
<dbReference type="Proteomes" id="UP001589818">
    <property type="component" value="Unassembled WGS sequence"/>
</dbReference>
<comment type="caution">
    <text evidence="5">The sequence shown here is derived from an EMBL/GenBank/DDBJ whole genome shotgun (WGS) entry which is preliminary data.</text>
</comment>
<gene>
    <name evidence="5" type="ORF">ACFFJ8_02900</name>
</gene>
<dbReference type="Pfam" id="PF00395">
    <property type="entry name" value="SLH"/>
    <property type="match status" value="3"/>
</dbReference>
<dbReference type="PANTHER" id="PTHR47406">
    <property type="entry name" value="COAGULATION FACTOR 5/8 TYPE, C-TERMINAL"/>
    <property type="match status" value="1"/>
</dbReference>
<keyword evidence="1" id="KW-0378">Hydrolase</keyword>
<proteinExistence type="predicted"/>
<feature type="signal peptide" evidence="3">
    <location>
        <begin position="1"/>
        <end position="31"/>
    </location>
</feature>
<feature type="domain" description="SLH" evidence="4">
    <location>
        <begin position="93"/>
        <end position="156"/>
    </location>
</feature>
<evidence type="ECO:0000256" key="1">
    <source>
        <dbReference type="ARBA" id="ARBA00022801"/>
    </source>
</evidence>
<dbReference type="Pfam" id="PF02018">
    <property type="entry name" value="CBM_4_9"/>
    <property type="match status" value="1"/>
</dbReference>
<dbReference type="PROSITE" id="PS51272">
    <property type="entry name" value="SLH"/>
    <property type="match status" value="3"/>
</dbReference>
<dbReference type="Gene3D" id="2.60.40.1190">
    <property type="match status" value="1"/>
</dbReference>
<dbReference type="Pfam" id="PF16126">
    <property type="entry name" value="DUF4838"/>
    <property type="match status" value="1"/>
</dbReference>
<reference evidence="5 6" key="1">
    <citation type="submission" date="2024-09" db="EMBL/GenBank/DDBJ databases">
        <authorList>
            <person name="Sun Q."/>
            <person name="Mori K."/>
        </authorList>
    </citation>
    <scope>NUCLEOTIDE SEQUENCE [LARGE SCALE GENOMIC DNA]</scope>
    <source>
        <strain evidence="5 6">CCM 4839</strain>
    </source>
</reference>
<evidence type="ECO:0000313" key="5">
    <source>
        <dbReference type="EMBL" id="MFC0390319.1"/>
    </source>
</evidence>
<evidence type="ECO:0000313" key="6">
    <source>
        <dbReference type="Proteomes" id="UP001589818"/>
    </source>
</evidence>
<feature type="region of interest" description="Disordered" evidence="2">
    <location>
        <begin position="761"/>
        <end position="786"/>
    </location>
</feature>
<accession>A0ABV6J360</accession>
<dbReference type="Gene3D" id="2.60.120.260">
    <property type="entry name" value="Galactose-binding domain-like"/>
    <property type="match status" value="1"/>
</dbReference>
<feature type="domain" description="SLH" evidence="4">
    <location>
        <begin position="160"/>
        <end position="223"/>
    </location>
</feature>
<keyword evidence="3" id="KW-0732">Signal</keyword>
<dbReference type="RefSeq" id="WP_204819210.1">
    <property type="nucleotide sequence ID" value="NZ_JANHOF010000003.1"/>
</dbReference>
<dbReference type="EMBL" id="JBHLVF010000006">
    <property type="protein sequence ID" value="MFC0390319.1"/>
    <property type="molecule type" value="Genomic_DNA"/>
</dbReference>
<dbReference type="SUPFAM" id="SSF55545">
    <property type="entry name" value="beta-N-acetylhexosaminidase-like domain"/>
    <property type="match status" value="1"/>
</dbReference>
<keyword evidence="6" id="KW-1185">Reference proteome</keyword>
<dbReference type="SUPFAM" id="SSF49785">
    <property type="entry name" value="Galactose-binding domain-like"/>
    <property type="match status" value="1"/>
</dbReference>
<dbReference type="InterPro" id="IPR008979">
    <property type="entry name" value="Galactose-bd-like_sf"/>
</dbReference>
<evidence type="ECO:0000259" key="4">
    <source>
        <dbReference type="PROSITE" id="PS51272"/>
    </source>
</evidence>
<evidence type="ECO:0000256" key="3">
    <source>
        <dbReference type="SAM" id="SignalP"/>
    </source>
</evidence>
<dbReference type="SUPFAM" id="SSF49344">
    <property type="entry name" value="CBD9-like"/>
    <property type="match status" value="1"/>
</dbReference>
<name>A0ABV6J360_9BACL</name>
<dbReference type="PANTHER" id="PTHR47406:SF2">
    <property type="entry name" value="ALPHA GLUCURONIDASE N-TERMINAL DOMAIN-CONTAINING PROTEIN"/>
    <property type="match status" value="1"/>
</dbReference>
<feature type="chain" id="PRO_5045572732" evidence="3">
    <location>
        <begin position="32"/>
        <end position="1505"/>
    </location>
</feature>
<protein>
    <submittedName>
        <fullName evidence="5">DUF4838 domain-containing protein</fullName>
    </submittedName>
</protein>
<dbReference type="InterPro" id="IPR032287">
    <property type="entry name" value="DUF4838"/>
</dbReference>
<dbReference type="InterPro" id="IPR001119">
    <property type="entry name" value="SLH_dom"/>
</dbReference>
<dbReference type="Gene3D" id="3.30.379.10">
    <property type="entry name" value="Chitobiase/beta-hexosaminidase domain 2-like"/>
    <property type="match status" value="1"/>
</dbReference>
<organism evidence="5 6">
    <name type="scientific">Paenibacillus mendelii</name>
    <dbReference type="NCBI Taxonomy" id="206163"/>
    <lineage>
        <taxon>Bacteria</taxon>
        <taxon>Bacillati</taxon>
        <taxon>Bacillota</taxon>
        <taxon>Bacilli</taxon>
        <taxon>Bacillales</taxon>
        <taxon>Paenibacillaceae</taxon>
        <taxon>Paenibacillus</taxon>
    </lineage>
</organism>